<dbReference type="OrthoDB" id="2770090at2759"/>
<organism evidence="1 2">
    <name type="scientific">Ephemerocybe angulata</name>
    <dbReference type="NCBI Taxonomy" id="980116"/>
    <lineage>
        <taxon>Eukaryota</taxon>
        <taxon>Fungi</taxon>
        <taxon>Dikarya</taxon>
        <taxon>Basidiomycota</taxon>
        <taxon>Agaricomycotina</taxon>
        <taxon>Agaricomycetes</taxon>
        <taxon>Agaricomycetidae</taxon>
        <taxon>Agaricales</taxon>
        <taxon>Agaricineae</taxon>
        <taxon>Psathyrellaceae</taxon>
        <taxon>Ephemerocybe</taxon>
    </lineage>
</organism>
<evidence type="ECO:0000313" key="1">
    <source>
        <dbReference type="EMBL" id="KAF5317038.1"/>
    </source>
</evidence>
<reference evidence="1 2" key="1">
    <citation type="journal article" date="2020" name="ISME J.">
        <title>Uncovering the hidden diversity of litter-decomposition mechanisms in mushroom-forming fungi.</title>
        <authorList>
            <person name="Floudas D."/>
            <person name="Bentzer J."/>
            <person name="Ahren D."/>
            <person name="Johansson T."/>
            <person name="Persson P."/>
            <person name="Tunlid A."/>
        </authorList>
    </citation>
    <scope>NUCLEOTIDE SEQUENCE [LARGE SCALE GENOMIC DNA]</scope>
    <source>
        <strain evidence="1 2">CBS 175.51</strain>
    </source>
</reference>
<dbReference type="EMBL" id="JAACJK010000219">
    <property type="protein sequence ID" value="KAF5317038.1"/>
    <property type="molecule type" value="Genomic_DNA"/>
</dbReference>
<keyword evidence="2" id="KW-1185">Reference proteome</keyword>
<accession>A0A8H5EYT7</accession>
<comment type="caution">
    <text evidence="1">The sequence shown here is derived from an EMBL/GenBank/DDBJ whole genome shotgun (WGS) entry which is preliminary data.</text>
</comment>
<protein>
    <submittedName>
        <fullName evidence="1">Uncharacterized protein</fullName>
    </submittedName>
</protein>
<gene>
    <name evidence="1" type="ORF">D9611_003766</name>
</gene>
<dbReference type="AlphaFoldDB" id="A0A8H5EYT7"/>
<proteinExistence type="predicted"/>
<evidence type="ECO:0000313" key="2">
    <source>
        <dbReference type="Proteomes" id="UP000541558"/>
    </source>
</evidence>
<name>A0A8H5EYT7_9AGAR</name>
<sequence>MAVPPPALPTTFRSVYRLFLRACSTAVLHQPRATGRLRRLWRPVFDGAAVMIRRHESETDAASKARIEKWMSTWNSRVDETLELLYTSSKSRGLPHEVTKNLVKLYVSQERNQWRIEASYPVWNPKLDPIKQAKTLEKAREKLLESQASVKKGMDALSEVIALAEARDGLSLGRVIVRRKVKKL</sequence>
<dbReference type="Proteomes" id="UP000541558">
    <property type="component" value="Unassembled WGS sequence"/>
</dbReference>